<accession>A0A5C8PAS1</accession>
<evidence type="ECO:0000256" key="1">
    <source>
        <dbReference type="SAM" id="MobiDB-lite"/>
    </source>
</evidence>
<keyword evidence="3" id="KW-1185">Reference proteome</keyword>
<comment type="caution">
    <text evidence="2">The sequence shown here is derived from an EMBL/GenBank/DDBJ whole genome shotgun (WGS) entry which is preliminary data.</text>
</comment>
<organism evidence="2 3">
    <name type="scientific">Vineibacter terrae</name>
    <dbReference type="NCBI Taxonomy" id="2586908"/>
    <lineage>
        <taxon>Bacteria</taxon>
        <taxon>Pseudomonadati</taxon>
        <taxon>Pseudomonadota</taxon>
        <taxon>Alphaproteobacteria</taxon>
        <taxon>Hyphomicrobiales</taxon>
        <taxon>Vineibacter</taxon>
    </lineage>
</organism>
<protein>
    <submittedName>
        <fullName evidence="2">Uncharacterized protein</fullName>
    </submittedName>
</protein>
<dbReference type="Proteomes" id="UP000321638">
    <property type="component" value="Unassembled WGS sequence"/>
</dbReference>
<evidence type="ECO:0000313" key="2">
    <source>
        <dbReference type="EMBL" id="TXL70871.1"/>
    </source>
</evidence>
<sequence length="366" mass="41094">MPASEKPEELGETGASSSLSGTGCVESEAETSHGVVLGAIGTGDAAQDDPRESAVEAGIKVGWEDLAEAECDAIEADAEATSLQNPSSSIDDLNDGEDDGPGETALQFREIEDEDIQGFVDPAKADQLDEDPSDLLSTSASTDSDRDLDFGISDYDPGARHRPWEFESEDVVVPPRARQKAAAIVAKMHGIVRQADVQALLDYLSELFTSLPHASTFRAFSAAVDQGMTPEELDAMVSLREVWLERPEWWVGRRFDKMQWSTRVHTLRHGRSALTWALALRICRIRSDYAVEDMIDESWFEDWLALSPQDRGYRYFPMYVEIRVARLEAAPPRYRMCLDRADGDCRELQDDLAWHKHGYWWWYRSR</sequence>
<gene>
    <name evidence="2" type="ORF">FHP25_32650</name>
</gene>
<dbReference type="OrthoDB" id="8266323at2"/>
<feature type="region of interest" description="Disordered" evidence="1">
    <location>
        <begin position="124"/>
        <end position="149"/>
    </location>
</feature>
<feature type="region of interest" description="Disordered" evidence="1">
    <location>
        <begin position="1"/>
        <end position="30"/>
    </location>
</feature>
<feature type="region of interest" description="Disordered" evidence="1">
    <location>
        <begin position="37"/>
        <end position="56"/>
    </location>
</feature>
<reference evidence="2 3" key="1">
    <citation type="submission" date="2019-06" db="EMBL/GenBank/DDBJ databases">
        <title>New taxonomy in bacterial strain CC-CFT640, isolated from vineyard.</title>
        <authorList>
            <person name="Lin S.-Y."/>
            <person name="Tsai C.-F."/>
            <person name="Young C.-C."/>
        </authorList>
    </citation>
    <scope>NUCLEOTIDE SEQUENCE [LARGE SCALE GENOMIC DNA]</scope>
    <source>
        <strain evidence="2 3">CC-CFT640</strain>
    </source>
</reference>
<evidence type="ECO:0000313" key="3">
    <source>
        <dbReference type="Proteomes" id="UP000321638"/>
    </source>
</evidence>
<feature type="compositionally biased region" description="Polar residues" evidence="1">
    <location>
        <begin position="81"/>
        <end position="91"/>
    </location>
</feature>
<dbReference type="PROSITE" id="PS51257">
    <property type="entry name" value="PROKAR_LIPOPROTEIN"/>
    <property type="match status" value="1"/>
</dbReference>
<dbReference type="RefSeq" id="WP_147851203.1">
    <property type="nucleotide sequence ID" value="NZ_VDUZ01000052.1"/>
</dbReference>
<proteinExistence type="predicted"/>
<feature type="region of interest" description="Disordered" evidence="1">
    <location>
        <begin position="75"/>
        <end position="103"/>
    </location>
</feature>
<name>A0A5C8PAS1_9HYPH</name>
<dbReference type="EMBL" id="VDUZ01000052">
    <property type="protein sequence ID" value="TXL70871.1"/>
    <property type="molecule type" value="Genomic_DNA"/>
</dbReference>
<dbReference type="AlphaFoldDB" id="A0A5C8PAS1"/>
<feature type="compositionally biased region" description="Acidic residues" evidence="1">
    <location>
        <begin position="92"/>
        <end position="101"/>
    </location>
</feature>